<comment type="caution">
    <text evidence="1">The sequence shown here is derived from an EMBL/GenBank/DDBJ whole genome shotgun (WGS) entry which is preliminary data.</text>
</comment>
<keyword evidence="2" id="KW-1185">Reference proteome</keyword>
<evidence type="ECO:0000313" key="2">
    <source>
        <dbReference type="Proteomes" id="UP001279410"/>
    </source>
</evidence>
<gene>
    <name evidence="1" type="ORF">AKAME5_001666500</name>
</gene>
<organism evidence="1 2">
    <name type="scientific">Lates japonicus</name>
    <name type="common">Japanese lates</name>
    <dbReference type="NCBI Taxonomy" id="270547"/>
    <lineage>
        <taxon>Eukaryota</taxon>
        <taxon>Metazoa</taxon>
        <taxon>Chordata</taxon>
        <taxon>Craniata</taxon>
        <taxon>Vertebrata</taxon>
        <taxon>Euteleostomi</taxon>
        <taxon>Actinopterygii</taxon>
        <taxon>Neopterygii</taxon>
        <taxon>Teleostei</taxon>
        <taxon>Neoteleostei</taxon>
        <taxon>Acanthomorphata</taxon>
        <taxon>Carangaria</taxon>
        <taxon>Carangaria incertae sedis</taxon>
        <taxon>Centropomidae</taxon>
        <taxon>Lates</taxon>
    </lineage>
</organism>
<proteinExistence type="predicted"/>
<reference evidence="1" key="1">
    <citation type="submission" date="2022-08" db="EMBL/GenBank/DDBJ databases">
        <title>Genome sequencing of akame (Lates japonicus).</title>
        <authorList>
            <person name="Hashiguchi Y."/>
            <person name="Takahashi H."/>
        </authorList>
    </citation>
    <scope>NUCLEOTIDE SEQUENCE</scope>
    <source>
        <strain evidence="1">Kochi</strain>
    </source>
</reference>
<accession>A0AAD3N5B5</accession>
<evidence type="ECO:0000313" key="1">
    <source>
        <dbReference type="EMBL" id="GLD65181.1"/>
    </source>
</evidence>
<sequence length="153" mass="16648">MYKALPHTKGHTLDLVCTTGTPPTNLHCSVPHPPGTPNLCSKFLDFFQAKVDSIHQQLLAPATGTPCTPQPQDVAAPDVCLPQRGFSSFMPVDASLLIDLTIHLTLLLLPTHTTPSLCPEPSTPRDTPENWHHCTTSWAETAIFPEALTSVRH</sequence>
<name>A0AAD3N5B5_LATJO</name>
<dbReference type="Proteomes" id="UP001279410">
    <property type="component" value="Unassembled WGS sequence"/>
</dbReference>
<dbReference type="AlphaFoldDB" id="A0AAD3N5B5"/>
<protein>
    <submittedName>
        <fullName evidence="1">Uncharacterized protein</fullName>
    </submittedName>
</protein>
<dbReference type="EMBL" id="BRZM01000077">
    <property type="protein sequence ID" value="GLD65181.1"/>
    <property type="molecule type" value="Genomic_DNA"/>
</dbReference>